<proteinExistence type="predicted"/>
<dbReference type="EMBL" id="CP010407">
    <property type="protein sequence ID" value="AJF63780.1"/>
    <property type="molecule type" value="Genomic_DNA"/>
</dbReference>
<feature type="transmembrane region" description="Helical" evidence="7">
    <location>
        <begin position="373"/>
        <end position="395"/>
    </location>
</feature>
<feature type="transmembrane region" description="Helical" evidence="7">
    <location>
        <begin position="105"/>
        <end position="129"/>
    </location>
</feature>
<dbReference type="InterPro" id="IPR036259">
    <property type="entry name" value="MFS_trans_sf"/>
</dbReference>
<dbReference type="PANTHER" id="PTHR23517">
    <property type="entry name" value="RESISTANCE PROTEIN MDTM, PUTATIVE-RELATED-RELATED"/>
    <property type="match status" value="1"/>
</dbReference>
<feature type="transmembrane region" description="Helical" evidence="7">
    <location>
        <begin position="341"/>
        <end position="361"/>
    </location>
</feature>
<reference evidence="8 9" key="1">
    <citation type="submission" date="2014-12" db="EMBL/GenBank/DDBJ databases">
        <title>Complete genome sequence of Streptomyces vietnamensis strain GIMV4.0001, a genetic manipulable producer of the benzoisochromanequinone antibiotic granaticin.</title>
        <authorList>
            <person name="Deng M.R."/>
            <person name="Guo J."/>
            <person name="Ma L.Y."/>
            <person name="Feng G.D."/>
            <person name="Mo C.Y."/>
            <person name="Zhu H.H."/>
        </authorList>
    </citation>
    <scope>NUCLEOTIDE SEQUENCE [LARGE SCALE GENOMIC DNA]</scope>
    <source>
        <strain evidence="9">GIMV4.0001</strain>
    </source>
</reference>
<feature type="transmembrane region" description="Helical" evidence="7">
    <location>
        <begin position="220"/>
        <end position="241"/>
    </location>
</feature>
<evidence type="ECO:0000256" key="2">
    <source>
        <dbReference type="ARBA" id="ARBA00022448"/>
    </source>
</evidence>
<evidence type="ECO:0000313" key="8">
    <source>
        <dbReference type="EMBL" id="AJF63780.1"/>
    </source>
</evidence>
<dbReference type="Gene3D" id="1.20.1250.20">
    <property type="entry name" value="MFS general substrate transporter like domains"/>
    <property type="match status" value="1"/>
</dbReference>
<evidence type="ECO:0008006" key="10">
    <source>
        <dbReference type="Google" id="ProtNLM"/>
    </source>
</evidence>
<dbReference type="SUPFAM" id="SSF103473">
    <property type="entry name" value="MFS general substrate transporter"/>
    <property type="match status" value="1"/>
</dbReference>
<keyword evidence="6 7" id="KW-0472">Membrane</keyword>
<dbReference type="KEGG" id="svt:SVTN_04335"/>
<keyword evidence="3" id="KW-1003">Cell membrane</keyword>
<dbReference type="PANTHER" id="PTHR23517:SF2">
    <property type="entry name" value="MULTIDRUG RESISTANCE PROTEIN MDTH"/>
    <property type="match status" value="1"/>
</dbReference>
<feature type="transmembrane region" description="Helical" evidence="7">
    <location>
        <begin position="141"/>
        <end position="162"/>
    </location>
</feature>
<dbReference type="Pfam" id="PF07690">
    <property type="entry name" value="MFS_1"/>
    <property type="match status" value="1"/>
</dbReference>
<evidence type="ECO:0000256" key="1">
    <source>
        <dbReference type="ARBA" id="ARBA00004651"/>
    </source>
</evidence>
<gene>
    <name evidence="8" type="ORF">SVTN_04335</name>
</gene>
<name>A0A0B5HNU2_9ACTN</name>
<keyword evidence="2" id="KW-0813">Transport</keyword>
<dbReference type="InterPro" id="IPR011701">
    <property type="entry name" value="MFS"/>
</dbReference>
<feature type="transmembrane region" description="Helical" evidence="7">
    <location>
        <begin position="168"/>
        <end position="189"/>
    </location>
</feature>
<keyword evidence="4 7" id="KW-0812">Transmembrane</keyword>
<sequence length="400" mass="40652">MGTDVLARPRGAGRAAGAAVLAQWTLACCAVWALLTVLPLHLTQGRHSAGTVAALVTEGVVSLRLMRIVAGPALGRLRPGTAISVALGLGTVAFGGLAATDGHPLALALALPVIGLGFGMNAMALKLIAAAAPAEGRARGFASQAVAVNLGMALGPLAGVAVQQRFGMAAFCASAALVNAMALCLVLVARPPGNRGPTAAGTLRAQWSVLAQDRDLRIPLALTALGFVLYTQLFATLPLYAKEVLGGGRSLGTVFLVNGLLIIALQLPVTLLAGRLRVTPRALCLLGFGCFAAAFACLGTGRSVGWLFTGVVLVTFAEMLLMPALDVLVGSAGPPERHAAYFSFAALATGIGEAVGSFSGVRVANAPGLGVAWLYTGLAVATTVLVLATTAVWLLRRDRR</sequence>
<organism evidence="8 9">
    <name type="scientific">Streptomyces vietnamensis</name>
    <dbReference type="NCBI Taxonomy" id="362257"/>
    <lineage>
        <taxon>Bacteria</taxon>
        <taxon>Bacillati</taxon>
        <taxon>Actinomycetota</taxon>
        <taxon>Actinomycetes</taxon>
        <taxon>Kitasatosporales</taxon>
        <taxon>Streptomycetaceae</taxon>
        <taxon>Streptomyces</taxon>
    </lineage>
</organism>
<keyword evidence="9" id="KW-1185">Reference proteome</keyword>
<feature type="transmembrane region" description="Helical" evidence="7">
    <location>
        <begin position="77"/>
        <end position="99"/>
    </location>
</feature>
<feature type="transmembrane region" description="Helical" evidence="7">
    <location>
        <begin position="282"/>
        <end position="301"/>
    </location>
</feature>
<evidence type="ECO:0000256" key="6">
    <source>
        <dbReference type="ARBA" id="ARBA00023136"/>
    </source>
</evidence>
<accession>A0A0B5HNU2</accession>
<evidence type="ECO:0000256" key="7">
    <source>
        <dbReference type="SAM" id="Phobius"/>
    </source>
</evidence>
<feature type="transmembrane region" description="Helical" evidence="7">
    <location>
        <begin position="253"/>
        <end position="273"/>
    </location>
</feature>
<evidence type="ECO:0000256" key="3">
    <source>
        <dbReference type="ARBA" id="ARBA00022475"/>
    </source>
</evidence>
<dbReference type="InterPro" id="IPR050171">
    <property type="entry name" value="MFS_Transporters"/>
</dbReference>
<feature type="transmembrane region" description="Helical" evidence="7">
    <location>
        <begin position="12"/>
        <end position="35"/>
    </location>
</feature>
<dbReference type="AlphaFoldDB" id="A0A0B5HNU2"/>
<protein>
    <recommendedName>
        <fullName evidence="10">MFS transporter</fullName>
    </recommendedName>
</protein>
<keyword evidence="5 7" id="KW-1133">Transmembrane helix</keyword>
<comment type="subcellular location">
    <subcellularLocation>
        <location evidence="1">Cell membrane</location>
        <topology evidence="1">Multi-pass membrane protein</topology>
    </subcellularLocation>
</comment>
<dbReference type="HOGENOM" id="CLU_694346_0_0_11"/>
<evidence type="ECO:0000256" key="4">
    <source>
        <dbReference type="ARBA" id="ARBA00022692"/>
    </source>
</evidence>
<feature type="transmembrane region" description="Helical" evidence="7">
    <location>
        <begin position="307"/>
        <end position="329"/>
    </location>
</feature>
<dbReference type="Proteomes" id="UP000031774">
    <property type="component" value="Chromosome"/>
</dbReference>
<dbReference type="RefSeq" id="WP_041127864.1">
    <property type="nucleotide sequence ID" value="NZ_CP010407.1"/>
</dbReference>
<evidence type="ECO:0000256" key="5">
    <source>
        <dbReference type="ARBA" id="ARBA00022989"/>
    </source>
</evidence>
<dbReference type="GO" id="GO:0005886">
    <property type="term" value="C:plasma membrane"/>
    <property type="evidence" value="ECO:0007669"/>
    <property type="project" value="UniProtKB-SubCell"/>
</dbReference>
<dbReference type="GO" id="GO:0022857">
    <property type="term" value="F:transmembrane transporter activity"/>
    <property type="evidence" value="ECO:0007669"/>
    <property type="project" value="InterPro"/>
</dbReference>
<evidence type="ECO:0000313" key="9">
    <source>
        <dbReference type="Proteomes" id="UP000031774"/>
    </source>
</evidence>